<dbReference type="InterPro" id="IPR002656">
    <property type="entry name" value="Acyl_transf_3_dom"/>
</dbReference>
<feature type="transmembrane region" description="Helical" evidence="1">
    <location>
        <begin position="234"/>
        <end position="251"/>
    </location>
</feature>
<feature type="transmembrane region" description="Helical" evidence="1">
    <location>
        <begin position="293"/>
        <end position="312"/>
    </location>
</feature>
<gene>
    <name evidence="3" type="ORF">GB2207_05884</name>
</gene>
<accession>Q1YPU2</accession>
<dbReference type="Proteomes" id="UP000005555">
    <property type="component" value="Unassembled WGS sequence"/>
</dbReference>
<keyword evidence="1" id="KW-1133">Transmembrane helix</keyword>
<reference evidence="3 4" key="1">
    <citation type="submission" date="2006-03" db="EMBL/GenBank/DDBJ databases">
        <authorList>
            <person name="Giovannoni S.J."/>
            <person name="Cho J.-C."/>
            <person name="Ferriera S."/>
            <person name="Johnson J."/>
            <person name="Kravitz S."/>
            <person name="Halpern A."/>
            <person name="Remington K."/>
            <person name="Beeson K."/>
            <person name="Tran B."/>
            <person name="Rogers Y.-H."/>
            <person name="Friedman R."/>
            <person name="Venter J.C."/>
        </authorList>
    </citation>
    <scope>NUCLEOTIDE SEQUENCE [LARGE SCALE GENOMIC DNA]</scope>
    <source>
        <strain evidence="3 4">HTCC2207</strain>
    </source>
</reference>
<dbReference type="InterPro" id="IPR050879">
    <property type="entry name" value="Acyltransferase_3"/>
</dbReference>
<feature type="transmembrane region" description="Helical" evidence="1">
    <location>
        <begin position="203"/>
        <end position="222"/>
    </location>
</feature>
<dbReference type="GO" id="GO:0000271">
    <property type="term" value="P:polysaccharide biosynthetic process"/>
    <property type="evidence" value="ECO:0007669"/>
    <property type="project" value="TreeGrafter"/>
</dbReference>
<feature type="domain" description="Acyltransferase 3" evidence="2">
    <location>
        <begin position="8"/>
        <end position="331"/>
    </location>
</feature>
<keyword evidence="1" id="KW-0472">Membrane</keyword>
<evidence type="ECO:0000313" key="4">
    <source>
        <dbReference type="Proteomes" id="UP000005555"/>
    </source>
</evidence>
<organism evidence="3 4">
    <name type="scientific">gamma proteobacterium HTCC2207</name>
    <dbReference type="NCBI Taxonomy" id="314287"/>
    <lineage>
        <taxon>Bacteria</taxon>
        <taxon>Pseudomonadati</taxon>
        <taxon>Pseudomonadota</taxon>
        <taxon>Gammaproteobacteria</taxon>
        <taxon>Cellvibrionales</taxon>
        <taxon>Porticoccaceae</taxon>
        <taxon>SAR92 clade</taxon>
    </lineage>
</organism>
<dbReference type="STRING" id="314287.GB2207_05884"/>
<dbReference type="AlphaFoldDB" id="Q1YPU2"/>
<proteinExistence type="predicted"/>
<keyword evidence="4" id="KW-1185">Reference proteome</keyword>
<protein>
    <recommendedName>
        <fullName evidence="2">Acyltransferase 3 domain-containing protein</fullName>
    </recommendedName>
</protein>
<dbReference type="GO" id="GO:0016747">
    <property type="term" value="F:acyltransferase activity, transferring groups other than amino-acyl groups"/>
    <property type="evidence" value="ECO:0007669"/>
    <property type="project" value="InterPro"/>
</dbReference>
<feature type="transmembrane region" description="Helical" evidence="1">
    <location>
        <begin position="82"/>
        <end position="104"/>
    </location>
</feature>
<dbReference type="OrthoDB" id="9767863at2"/>
<feature type="transmembrane region" description="Helical" evidence="1">
    <location>
        <begin position="136"/>
        <end position="158"/>
    </location>
</feature>
<dbReference type="HOGENOM" id="CLU_005679_0_0_6"/>
<dbReference type="Pfam" id="PF01757">
    <property type="entry name" value="Acyl_transf_3"/>
    <property type="match status" value="1"/>
</dbReference>
<evidence type="ECO:0000256" key="1">
    <source>
        <dbReference type="SAM" id="Phobius"/>
    </source>
</evidence>
<feature type="transmembrane region" description="Helical" evidence="1">
    <location>
        <begin position="170"/>
        <end position="191"/>
    </location>
</feature>
<name>Q1YPU2_9GAMM</name>
<feature type="transmembrane region" description="Helical" evidence="1">
    <location>
        <begin position="263"/>
        <end position="281"/>
    </location>
</feature>
<feature type="transmembrane region" description="Helical" evidence="1">
    <location>
        <begin position="42"/>
        <end position="62"/>
    </location>
</feature>
<dbReference type="GO" id="GO:0016020">
    <property type="term" value="C:membrane"/>
    <property type="evidence" value="ECO:0007669"/>
    <property type="project" value="TreeGrafter"/>
</dbReference>
<keyword evidence="1" id="KW-0812">Transmembrane</keyword>
<comment type="caution">
    <text evidence="3">The sequence shown here is derived from an EMBL/GenBank/DDBJ whole genome shotgun (WGS) entry which is preliminary data.</text>
</comment>
<dbReference type="PANTHER" id="PTHR23028">
    <property type="entry name" value="ACETYLTRANSFERASE"/>
    <property type="match status" value="1"/>
</dbReference>
<feature type="transmembrane region" description="Helical" evidence="1">
    <location>
        <begin position="12"/>
        <end position="30"/>
    </location>
</feature>
<dbReference type="eggNOG" id="COG1835">
    <property type="taxonomic scope" value="Bacteria"/>
</dbReference>
<feature type="transmembrane region" description="Helical" evidence="1">
    <location>
        <begin position="318"/>
        <end position="337"/>
    </location>
</feature>
<evidence type="ECO:0000313" key="3">
    <source>
        <dbReference type="EMBL" id="EAS46267.1"/>
    </source>
</evidence>
<dbReference type="PANTHER" id="PTHR23028:SF53">
    <property type="entry name" value="ACYL_TRANSF_3 DOMAIN-CONTAINING PROTEIN"/>
    <property type="match status" value="1"/>
</dbReference>
<dbReference type="EMBL" id="AAPI01000008">
    <property type="protein sequence ID" value="EAS46267.1"/>
    <property type="molecule type" value="Genomic_DNA"/>
</dbReference>
<evidence type="ECO:0000259" key="2">
    <source>
        <dbReference type="Pfam" id="PF01757"/>
    </source>
</evidence>
<sequence length="346" mass="39639">MKINLRHNNLDWLRLIFALQVVIMHSIAWLDKEEQANFDIFSWLGYFPGVPAFFFLSGFLIYASYDKSIKVSVYFKNRFLRLWPGLIFVTLGGLLVVILGRMFAQDNSGHAGEYAVWFFSQITLGQAWNPSSFRDLGIGVINGALWTITVEIFFYLSVPVIHLIEKRFKHTVHVLLVLSFMAFGYSEGLLMHVSIGDKSLYEYLALTPIIWGWMFLVGTLVYKNLQYIEKYFKYTTLGFPIILALILLDIPDSILFSASGNRLGVVYFFALSSAVMFLGFGTAPKKIKFDLSYGIYIWHSVVINLLIIVGWYSVVNVMLMTLLIASISWIFIEKPALKMKTFSLRV</sequence>